<dbReference type="AlphaFoldDB" id="A0A1D6KCK6"/>
<sequence>MPYRSIALPCPFHGCALVSGELEGGKPLRLRKAPTRANLLRSSPSPRPQARSSLKRQARHHRGAAKPSGATPPPSTLGSQGRHQPPECSIAAATIRREERVSDGLENMSSNNVKKVVDGAVRASKVINCDNMAKLLVSDEL</sequence>
<proteinExistence type="predicted"/>
<accession>A0A1D6KCK6</accession>
<organism evidence="2">
    <name type="scientific">Zea mays</name>
    <name type="common">Maize</name>
    <dbReference type="NCBI Taxonomy" id="4577"/>
    <lineage>
        <taxon>Eukaryota</taxon>
        <taxon>Viridiplantae</taxon>
        <taxon>Streptophyta</taxon>
        <taxon>Embryophyta</taxon>
        <taxon>Tracheophyta</taxon>
        <taxon>Spermatophyta</taxon>
        <taxon>Magnoliopsida</taxon>
        <taxon>Liliopsida</taxon>
        <taxon>Poales</taxon>
        <taxon>Poaceae</taxon>
        <taxon>PACMAD clade</taxon>
        <taxon>Panicoideae</taxon>
        <taxon>Andropogonodae</taxon>
        <taxon>Andropogoneae</taxon>
        <taxon>Tripsacinae</taxon>
        <taxon>Zea</taxon>
    </lineage>
</organism>
<evidence type="ECO:0000256" key="1">
    <source>
        <dbReference type="SAM" id="MobiDB-lite"/>
    </source>
</evidence>
<name>A0A1D6KCK6_MAIZE</name>
<dbReference type="EMBL" id="CM007647">
    <property type="protein sequence ID" value="ONM00999.1"/>
    <property type="molecule type" value="Genomic_DNA"/>
</dbReference>
<evidence type="ECO:0000313" key="2">
    <source>
        <dbReference type="EMBL" id="ONM00999.1"/>
    </source>
</evidence>
<feature type="region of interest" description="Disordered" evidence="1">
    <location>
        <begin position="30"/>
        <end position="89"/>
    </location>
</feature>
<protein>
    <submittedName>
        <fullName evidence="2">Uncharacterized protein</fullName>
    </submittedName>
</protein>
<dbReference type="InParanoid" id="A0A1D6KCK6"/>
<feature type="compositionally biased region" description="Basic residues" evidence="1">
    <location>
        <begin position="53"/>
        <end position="64"/>
    </location>
</feature>
<gene>
    <name evidence="2" type="ORF">ZEAMMB73_Zm00001d030503</name>
</gene>
<feature type="compositionally biased region" description="Low complexity" evidence="1">
    <location>
        <begin position="39"/>
        <end position="52"/>
    </location>
</feature>
<reference evidence="2" key="1">
    <citation type="submission" date="2015-12" db="EMBL/GenBank/DDBJ databases">
        <title>Update maize B73 reference genome by single molecule sequencing technologies.</title>
        <authorList>
            <consortium name="Maize Genome Sequencing Project"/>
            <person name="Ware D."/>
        </authorList>
    </citation>
    <scope>NUCLEOTIDE SEQUENCE [LARGE SCALE GENOMIC DNA]</scope>
    <source>
        <tissue evidence="2">Seedling</tissue>
    </source>
</reference>